<evidence type="ECO:0000256" key="2">
    <source>
        <dbReference type="ARBA" id="ARBA00022833"/>
    </source>
</evidence>
<dbReference type="PANTHER" id="PTHR11079:SF179">
    <property type="entry name" value="TRNA(ADENINE(34)) DEAMINASE, CHLOROPLASTIC"/>
    <property type="match status" value="1"/>
</dbReference>
<evidence type="ECO:0000256" key="1">
    <source>
        <dbReference type="ARBA" id="ARBA00022723"/>
    </source>
</evidence>
<accession>A0A3A1TU39</accession>
<name>A0A3A1TU39_9MICO</name>
<sequence length="176" mass="18360">MGPSVGSAAVRRPPLRYRSGVDTEALLRRAIELADAARARGDHPFGALLADVDGGILLEAGNTVGTTRDVTGHAETNLVSAATRRFGTDGLRRTTLVTSCEPCAMCSGAIYWSGIGAVVYGLSERGLLALTGDDPENPTLDLPCRVVLSAGQREVAVTGPLLEEEAAASHAGFWRS</sequence>
<dbReference type="OrthoDB" id="9802676at2"/>
<keyword evidence="1" id="KW-0479">Metal-binding</keyword>
<dbReference type="CDD" id="cd01285">
    <property type="entry name" value="nucleoside_deaminase"/>
    <property type="match status" value="1"/>
</dbReference>
<dbReference type="PROSITE" id="PS00903">
    <property type="entry name" value="CYT_DCMP_DEAMINASES_1"/>
    <property type="match status" value="1"/>
</dbReference>
<dbReference type="InterPro" id="IPR016193">
    <property type="entry name" value="Cytidine_deaminase-like"/>
</dbReference>
<dbReference type="InterPro" id="IPR002125">
    <property type="entry name" value="CMP_dCMP_dom"/>
</dbReference>
<keyword evidence="2" id="KW-0862">Zinc</keyword>
<dbReference type="EMBL" id="QXTG01000002">
    <property type="protein sequence ID" value="RIX27722.1"/>
    <property type="molecule type" value="Genomic_DNA"/>
</dbReference>
<organism evidence="4 5">
    <name type="scientific">Amnibacterium setariae</name>
    <dbReference type="NCBI Taxonomy" id="2306585"/>
    <lineage>
        <taxon>Bacteria</taxon>
        <taxon>Bacillati</taxon>
        <taxon>Actinomycetota</taxon>
        <taxon>Actinomycetes</taxon>
        <taxon>Micrococcales</taxon>
        <taxon>Microbacteriaceae</taxon>
        <taxon>Amnibacterium</taxon>
    </lineage>
</organism>
<dbReference type="InterPro" id="IPR016192">
    <property type="entry name" value="APOBEC/CMP_deaminase_Zn-bd"/>
</dbReference>
<comment type="caution">
    <text evidence="4">The sequence shown here is derived from an EMBL/GenBank/DDBJ whole genome shotgun (WGS) entry which is preliminary data.</text>
</comment>
<evidence type="ECO:0000313" key="4">
    <source>
        <dbReference type="EMBL" id="RIX27722.1"/>
    </source>
</evidence>
<evidence type="ECO:0000313" key="5">
    <source>
        <dbReference type="Proteomes" id="UP000265742"/>
    </source>
</evidence>
<dbReference type="AlphaFoldDB" id="A0A3A1TU39"/>
<dbReference type="GO" id="GO:0016787">
    <property type="term" value="F:hydrolase activity"/>
    <property type="evidence" value="ECO:0007669"/>
    <property type="project" value="InterPro"/>
</dbReference>
<dbReference type="Proteomes" id="UP000265742">
    <property type="component" value="Unassembled WGS sequence"/>
</dbReference>
<dbReference type="PANTHER" id="PTHR11079">
    <property type="entry name" value="CYTOSINE DEAMINASE FAMILY MEMBER"/>
    <property type="match status" value="1"/>
</dbReference>
<proteinExistence type="predicted"/>
<dbReference type="FunFam" id="3.40.140.10:FF:000051">
    <property type="entry name" value="Nucleoside deaminase"/>
    <property type="match status" value="1"/>
</dbReference>
<dbReference type="Pfam" id="PF00383">
    <property type="entry name" value="dCMP_cyt_deam_1"/>
    <property type="match status" value="1"/>
</dbReference>
<dbReference type="SUPFAM" id="SSF53927">
    <property type="entry name" value="Cytidine deaminase-like"/>
    <property type="match status" value="1"/>
</dbReference>
<protein>
    <submittedName>
        <fullName evidence="4">Nucleoside deaminase</fullName>
    </submittedName>
</protein>
<feature type="domain" description="CMP/dCMP-type deaminase" evidence="3">
    <location>
        <begin position="21"/>
        <end position="144"/>
    </location>
</feature>
<gene>
    <name evidence="4" type="ORF">D1781_09225</name>
</gene>
<evidence type="ECO:0000259" key="3">
    <source>
        <dbReference type="PROSITE" id="PS51747"/>
    </source>
</evidence>
<keyword evidence="5" id="KW-1185">Reference proteome</keyword>
<dbReference type="GO" id="GO:0008270">
    <property type="term" value="F:zinc ion binding"/>
    <property type="evidence" value="ECO:0007669"/>
    <property type="project" value="InterPro"/>
</dbReference>
<dbReference type="PROSITE" id="PS51747">
    <property type="entry name" value="CYT_DCMP_DEAMINASES_2"/>
    <property type="match status" value="1"/>
</dbReference>
<dbReference type="Gene3D" id="3.40.140.10">
    <property type="entry name" value="Cytidine Deaminase, domain 2"/>
    <property type="match status" value="1"/>
</dbReference>
<reference evidence="5" key="1">
    <citation type="submission" date="2018-09" db="EMBL/GenBank/DDBJ databases">
        <authorList>
            <person name="Kim I."/>
        </authorList>
    </citation>
    <scope>NUCLEOTIDE SEQUENCE [LARGE SCALE GENOMIC DNA]</scope>
    <source>
        <strain evidence="5">DD4a</strain>
    </source>
</reference>